<reference evidence="2 3" key="1">
    <citation type="journal article" date="2011" name="Genome Biol.">
        <title>Comparative genome sequence analysis underscores mycoparasitism as the ancestral life style of Trichoderma.</title>
        <authorList>
            <person name="Kubicek C.P."/>
            <person name="Herrera-Estrella A."/>
            <person name="Seidl-Seiboth V."/>
            <person name="Martinez D.A."/>
            <person name="Druzhinina I.S."/>
            <person name="Thon M."/>
            <person name="Zeilinger S."/>
            <person name="Casas-Flores S."/>
            <person name="Horwitz B.A."/>
            <person name="Mukherjee P.K."/>
            <person name="Mukherjee M."/>
            <person name="Kredics L."/>
            <person name="Alcaraz L.D."/>
            <person name="Aerts A."/>
            <person name="Antal Z."/>
            <person name="Atanasova L."/>
            <person name="Cervantes-Badillo M.G."/>
            <person name="Challacombe J."/>
            <person name="Chertkov O."/>
            <person name="McCluskey K."/>
            <person name="Coulpier F."/>
            <person name="Deshpande N."/>
            <person name="von Doehren H."/>
            <person name="Ebbole D.J."/>
            <person name="Esquivel-Naranjo E.U."/>
            <person name="Fekete E."/>
            <person name="Flipphi M."/>
            <person name="Glaser F."/>
            <person name="Gomez-Rodriguez E.Y."/>
            <person name="Gruber S."/>
            <person name="Han C."/>
            <person name="Henrissat B."/>
            <person name="Hermosa R."/>
            <person name="Hernandez-Onate M."/>
            <person name="Karaffa L."/>
            <person name="Kosti I."/>
            <person name="Le Crom S."/>
            <person name="Lindquist E."/>
            <person name="Lucas S."/>
            <person name="Luebeck M."/>
            <person name="Luebeck P.S."/>
            <person name="Margeot A."/>
            <person name="Metz B."/>
            <person name="Misra M."/>
            <person name="Nevalainen H."/>
            <person name="Omann M."/>
            <person name="Packer N."/>
            <person name="Perrone G."/>
            <person name="Uresti-Rivera E.E."/>
            <person name="Salamov A."/>
            <person name="Schmoll M."/>
            <person name="Seiboth B."/>
            <person name="Shapiro H."/>
            <person name="Sukno S."/>
            <person name="Tamayo-Ramos J.A."/>
            <person name="Tisch D."/>
            <person name="Wiest A."/>
            <person name="Wilkinson H.H."/>
            <person name="Zhang M."/>
            <person name="Coutinho P.M."/>
            <person name="Kenerley C.M."/>
            <person name="Monte E."/>
            <person name="Baker S.E."/>
            <person name="Grigoriev I.V."/>
        </authorList>
    </citation>
    <scope>NUCLEOTIDE SEQUENCE [LARGE SCALE GENOMIC DNA]</scope>
    <source>
        <strain evidence="3">ATCC 20476 / IMI 206040</strain>
    </source>
</reference>
<dbReference type="AlphaFoldDB" id="G9P3U1"/>
<evidence type="ECO:0008006" key="4">
    <source>
        <dbReference type="Google" id="ProtNLM"/>
    </source>
</evidence>
<gene>
    <name evidence="2" type="ORF">TRIATDRAFT_301013</name>
</gene>
<evidence type="ECO:0000313" key="3">
    <source>
        <dbReference type="Proteomes" id="UP000005426"/>
    </source>
</evidence>
<name>G9P3U1_HYPAI</name>
<keyword evidence="1" id="KW-1133">Transmembrane helix</keyword>
<accession>G9P3U1</accession>
<feature type="transmembrane region" description="Helical" evidence="1">
    <location>
        <begin position="92"/>
        <end position="112"/>
    </location>
</feature>
<evidence type="ECO:0000256" key="1">
    <source>
        <dbReference type="SAM" id="Phobius"/>
    </source>
</evidence>
<comment type="caution">
    <text evidence="2">The sequence shown here is derived from an EMBL/GenBank/DDBJ whole genome shotgun (WGS) entry which is preliminary data.</text>
</comment>
<dbReference type="EMBL" id="ABDG02000026">
    <property type="protein sequence ID" value="EHK43046.1"/>
    <property type="molecule type" value="Genomic_DNA"/>
</dbReference>
<sequence length="198" mass="21880">MSREMDHFALQPHASHHINFCKTSPHLCSFPFYRALQIEEKGENEKEAGSQPLLCAPLGGIWHSCLLSQTLLDRGTKDGERKAGKFSELANVLFNFFALLPCFSLFLLLVFAGSHDSFLFSRAEVLDGRGGRDGAARHLVLLSPFTRSCFCRLDTRIACNVNLFRFLNSNDHLKNSSFGVHSLCGATCLIGILSSSAV</sequence>
<protein>
    <recommendedName>
        <fullName evidence="4">Transmembrane protein</fullName>
    </recommendedName>
</protein>
<keyword evidence="1" id="KW-0472">Membrane</keyword>
<dbReference type="HOGENOM" id="CLU_1378303_0_0_1"/>
<keyword evidence="3" id="KW-1185">Reference proteome</keyword>
<keyword evidence="1" id="KW-0812">Transmembrane</keyword>
<proteinExistence type="predicted"/>
<organism evidence="2 3">
    <name type="scientific">Hypocrea atroviridis (strain ATCC 20476 / IMI 206040)</name>
    <name type="common">Trichoderma atroviride</name>
    <dbReference type="NCBI Taxonomy" id="452589"/>
    <lineage>
        <taxon>Eukaryota</taxon>
        <taxon>Fungi</taxon>
        <taxon>Dikarya</taxon>
        <taxon>Ascomycota</taxon>
        <taxon>Pezizomycotina</taxon>
        <taxon>Sordariomycetes</taxon>
        <taxon>Hypocreomycetidae</taxon>
        <taxon>Hypocreales</taxon>
        <taxon>Hypocreaceae</taxon>
        <taxon>Trichoderma</taxon>
    </lineage>
</organism>
<dbReference type="Proteomes" id="UP000005426">
    <property type="component" value="Unassembled WGS sequence"/>
</dbReference>
<evidence type="ECO:0000313" key="2">
    <source>
        <dbReference type="EMBL" id="EHK43046.1"/>
    </source>
</evidence>